<dbReference type="AlphaFoldDB" id="A0A811PID6"/>
<accession>A0A811PID6</accession>
<evidence type="ECO:0000313" key="3">
    <source>
        <dbReference type="EMBL" id="CAD6245039.1"/>
    </source>
</evidence>
<feature type="region of interest" description="Disordered" evidence="1">
    <location>
        <begin position="413"/>
        <end position="437"/>
    </location>
</feature>
<proteinExistence type="predicted"/>
<evidence type="ECO:0000313" key="4">
    <source>
        <dbReference type="Proteomes" id="UP000604825"/>
    </source>
</evidence>
<keyword evidence="4" id="KW-1185">Reference proteome</keyword>
<gene>
    <name evidence="3" type="ORF">NCGR_LOCUS29503</name>
</gene>
<dbReference type="EMBL" id="CAJGYO010000007">
    <property type="protein sequence ID" value="CAD6245039.1"/>
    <property type="molecule type" value="Genomic_DNA"/>
</dbReference>
<name>A0A811PID6_9POAL</name>
<dbReference type="OrthoDB" id="342730at2759"/>
<evidence type="ECO:0000256" key="2">
    <source>
        <dbReference type="SAM" id="SignalP"/>
    </source>
</evidence>
<reference evidence="3" key="1">
    <citation type="submission" date="2020-10" db="EMBL/GenBank/DDBJ databases">
        <authorList>
            <person name="Han B."/>
            <person name="Lu T."/>
            <person name="Zhao Q."/>
            <person name="Huang X."/>
            <person name="Zhao Y."/>
        </authorList>
    </citation>
    <scope>NUCLEOTIDE SEQUENCE</scope>
</reference>
<dbReference type="Gene3D" id="2.40.10.10">
    <property type="entry name" value="Trypsin-like serine proteases"/>
    <property type="match status" value="2"/>
</dbReference>
<dbReference type="InterPro" id="IPR011042">
    <property type="entry name" value="6-blade_b-propeller_TolB-like"/>
</dbReference>
<evidence type="ECO:0000256" key="1">
    <source>
        <dbReference type="SAM" id="MobiDB-lite"/>
    </source>
</evidence>
<dbReference type="PANTHER" id="PTHR13833:SF71">
    <property type="entry name" value="NHL DOMAIN-CONTAINING PROTEIN"/>
    <property type="match status" value="1"/>
</dbReference>
<keyword evidence="2" id="KW-0732">Signal</keyword>
<dbReference type="Proteomes" id="UP000604825">
    <property type="component" value="Unassembled WGS sequence"/>
</dbReference>
<feature type="region of interest" description="Disordered" evidence="1">
    <location>
        <begin position="303"/>
        <end position="332"/>
    </location>
</feature>
<feature type="compositionally biased region" description="Polar residues" evidence="1">
    <location>
        <begin position="413"/>
        <end position="422"/>
    </location>
</feature>
<comment type="caution">
    <text evidence="3">The sequence shown here is derived from an EMBL/GenBank/DDBJ whole genome shotgun (WGS) entry which is preliminary data.</text>
</comment>
<protein>
    <submittedName>
        <fullName evidence="3">Uncharacterized protein</fullName>
    </submittedName>
</protein>
<dbReference type="InterPro" id="IPR009003">
    <property type="entry name" value="Peptidase_S1_PA"/>
</dbReference>
<dbReference type="Gene3D" id="2.120.10.30">
    <property type="entry name" value="TolB, C-terminal domain"/>
    <property type="match status" value="1"/>
</dbReference>
<feature type="chain" id="PRO_5032814783" evidence="2">
    <location>
        <begin position="27"/>
        <end position="599"/>
    </location>
</feature>
<dbReference type="SUPFAM" id="SSF101898">
    <property type="entry name" value="NHL repeat"/>
    <property type="match status" value="1"/>
</dbReference>
<sequence length="599" mass="65162">MASSPLHLFLLLPLRLLFLLPLLAAAKPVLENGYTVTTFADLNPLPASGPYPYAILPRLHAGDLLLLDSAGSALYTLSLSSSPGEPRRLARGKRGSGFDDGDAAFDRPRSVAVDAVDNVYVADQRHGAVRKVAPSGYTTTIAGGLSSGHGHRDGLAQNATFSADFELVYVPKICALLVADRGNRMVRQINLKPEDCAHEKQSGLGTTSVSVIAILCALLGSIIGFLVRHFYPVNEVSINHFFSRIQKQFLRTQRKATLISFCDIKSAVASSMGYTLLLRLIRLGRGYLAMVFPSVRLQKEVPLRPSRRRPELRKTSTAPNIGLNNKAPLPPTGQLGDLISFAGDAGDKEGSGNANSQEGKVPSYEGDLMGLLYIPPGSVKKIDHMIETNLSGFSSHVNRRRLTVSGCSIDNMSNNRIGGHSTSMEKDDKYTERSGGQFDTDVPMSKIKVYFPNGQEGRGFLRHYDLDYNVAYMQAKSFPGLQEVFLGPQLQIGPHSQVVAGFKSGKLLAAAGIVTDVPTEKYMTSTCKITRCGLGGPLVDFEGNFVGMNFYNSKGNTFLPRNKIQKMLECNLRATEPGPNHNICLDMANLARLVWFVEP</sequence>
<dbReference type="Pfam" id="PF13365">
    <property type="entry name" value="Trypsin_2"/>
    <property type="match status" value="1"/>
</dbReference>
<feature type="compositionally biased region" description="Basic and acidic residues" evidence="1">
    <location>
        <begin position="303"/>
        <end position="314"/>
    </location>
</feature>
<organism evidence="3 4">
    <name type="scientific">Miscanthus lutarioriparius</name>
    <dbReference type="NCBI Taxonomy" id="422564"/>
    <lineage>
        <taxon>Eukaryota</taxon>
        <taxon>Viridiplantae</taxon>
        <taxon>Streptophyta</taxon>
        <taxon>Embryophyta</taxon>
        <taxon>Tracheophyta</taxon>
        <taxon>Spermatophyta</taxon>
        <taxon>Magnoliopsida</taxon>
        <taxon>Liliopsida</taxon>
        <taxon>Poales</taxon>
        <taxon>Poaceae</taxon>
        <taxon>PACMAD clade</taxon>
        <taxon>Panicoideae</taxon>
        <taxon>Andropogonodae</taxon>
        <taxon>Andropogoneae</taxon>
        <taxon>Saccharinae</taxon>
        <taxon>Miscanthus</taxon>
    </lineage>
</organism>
<feature type="signal peptide" evidence="2">
    <location>
        <begin position="1"/>
        <end position="26"/>
    </location>
</feature>
<dbReference type="SUPFAM" id="SSF50494">
    <property type="entry name" value="Trypsin-like serine proteases"/>
    <property type="match status" value="1"/>
</dbReference>
<dbReference type="PANTHER" id="PTHR13833">
    <property type="match status" value="1"/>
</dbReference>
<dbReference type="InterPro" id="IPR043504">
    <property type="entry name" value="Peptidase_S1_PA_chymotrypsin"/>
</dbReference>
<feature type="compositionally biased region" description="Basic and acidic residues" evidence="1">
    <location>
        <begin position="423"/>
        <end position="432"/>
    </location>
</feature>